<dbReference type="SUPFAM" id="SSF51206">
    <property type="entry name" value="cAMP-binding domain-like"/>
    <property type="match status" value="1"/>
</dbReference>
<feature type="domain" description="Cyclic nucleotide-binding" evidence="1">
    <location>
        <begin position="26"/>
        <end position="130"/>
    </location>
</feature>
<comment type="caution">
    <text evidence="2">The sequence shown here is derived from an EMBL/GenBank/DDBJ whole genome shotgun (WGS) entry which is preliminary data.</text>
</comment>
<dbReference type="InterPro" id="IPR050503">
    <property type="entry name" value="cAMP-dep_PK_reg_su-like"/>
</dbReference>
<protein>
    <submittedName>
        <fullName evidence="2">Cyclic nucleotide-binding domain-containing protein</fullName>
    </submittedName>
</protein>
<evidence type="ECO:0000313" key="2">
    <source>
        <dbReference type="EMBL" id="MDO3382782.1"/>
    </source>
</evidence>
<dbReference type="Gene3D" id="2.60.120.10">
    <property type="entry name" value="Jelly Rolls"/>
    <property type="match status" value="1"/>
</dbReference>
<dbReference type="RefSeq" id="WP_302713266.1">
    <property type="nucleotide sequence ID" value="NZ_JAULRT010000059.1"/>
</dbReference>
<dbReference type="PANTHER" id="PTHR11635">
    <property type="entry name" value="CAMP-DEPENDENT PROTEIN KINASE REGULATORY CHAIN"/>
    <property type="match status" value="1"/>
</dbReference>
<dbReference type="Pfam" id="PF00027">
    <property type="entry name" value="cNMP_binding"/>
    <property type="match status" value="1"/>
</dbReference>
<reference evidence="2" key="1">
    <citation type="submission" date="2023-07" db="EMBL/GenBank/DDBJ databases">
        <title>Gilvimarinus algae sp. nov., isolated from the surface of Kelp.</title>
        <authorList>
            <person name="Sun Y.Y."/>
            <person name="Gong Y."/>
            <person name="Du Z.J."/>
        </authorList>
    </citation>
    <scope>NUCLEOTIDE SEQUENCE</scope>
    <source>
        <strain evidence="2">SDUM040014</strain>
    </source>
</reference>
<organism evidence="2 3">
    <name type="scientific">Gilvimarinus algae</name>
    <dbReference type="NCBI Taxonomy" id="3058037"/>
    <lineage>
        <taxon>Bacteria</taxon>
        <taxon>Pseudomonadati</taxon>
        <taxon>Pseudomonadota</taxon>
        <taxon>Gammaproteobacteria</taxon>
        <taxon>Cellvibrionales</taxon>
        <taxon>Cellvibrionaceae</taxon>
        <taxon>Gilvimarinus</taxon>
    </lineage>
</organism>
<proteinExistence type="predicted"/>
<dbReference type="PROSITE" id="PS50042">
    <property type="entry name" value="CNMP_BINDING_3"/>
    <property type="match status" value="1"/>
</dbReference>
<accession>A0ABT8TK84</accession>
<dbReference type="InterPro" id="IPR014710">
    <property type="entry name" value="RmlC-like_jellyroll"/>
</dbReference>
<evidence type="ECO:0000313" key="3">
    <source>
        <dbReference type="Proteomes" id="UP001168380"/>
    </source>
</evidence>
<name>A0ABT8TK84_9GAMM</name>
<evidence type="ECO:0000259" key="1">
    <source>
        <dbReference type="PROSITE" id="PS50042"/>
    </source>
</evidence>
<dbReference type="EMBL" id="JAULRT010000059">
    <property type="protein sequence ID" value="MDO3382782.1"/>
    <property type="molecule type" value="Genomic_DNA"/>
</dbReference>
<dbReference type="CDD" id="cd00038">
    <property type="entry name" value="CAP_ED"/>
    <property type="match status" value="1"/>
</dbReference>
<dbReference type="PANTHER" id="PTHR11635:SF166">
    <property type="entry name" value="CYCLIC NUCLEOTIDE-BINDING DOMAIN-CONTAINING PROTEIN"/>
    <property type="match status" value="1"/>
</dbReference>
<keyword evidence="3" id="KW-1185">Reference proteome</keyword>
<gene>
    <name evidence="2" type="ORF">QWI16_11445</name>
</gene>
<dbReference type="InterPro" id="IPR000595">
    <property type="entry name" value="cNMP-bd_dom"/>
</dbReference>
<sequence>MEIKLIEKFQRQTIEQLLSAIPFFKAVKQLDPAQFDTLLQYSRIITYRPGEVVLHRGDGDQCLYFLLKGRLAVYPSEALTGEPVNYVTPGEVFGDLARLMHSPRSATIVADTSSREIMVFSADFSAFGELESTHPISLPTKLLYYRNTVHNLRWKLEVYRSLHPKDELANRHRAVKLYLGPKDTLEELRSLHEQARTLASLLVAWNDRFGSIAPSSGQSPDRELLKALEH</sequence>
<dbReference type="Proteomes" id="UP001168380">
    <property type="component" value="Unassembled WGS sequence"/>
</dbReference>
<dbReference type="InterPro" id="IPR018490">
    <property type="entry name" value="cNMP-bd_dom_sf"/>
</dbReference>